<dbReference type="InterPro" id="IPR002347">
    <property type="entry name" value="SDR_fam"/>
</dbReference>
<evidence type="ECO:0000256" key="2">
    <source>
        <dbReference type="ARBA" id="ARBA00023002"/>
    </source>
</evidence>
<organism evidence="6 7">
    <name type="scientific">Amycolatopsis sulphurea</name>
    <dbReference type="NCBI Taxonomy" id="76022"/>
    <lineage>
        <taxon>Bacteria</taxon>
        <taxon>Bacillati</taxon>
        <taxon>Actinomycetota</taxon>
        <taxon>Actinomycetes</taxon>
        <taxon>Pseudonocardiales</taxon>
        <taxon>Pseudonocardiaceae</taxon>
        <taxon>Amycolatopsis</taxon>
    </lineage>
</organism>
<name>A0A2A9FHR4_9PSEU</name>
<evidence type="ECO:0000259" key="5">
    <source>
        <dbReference type="SMART" id="SM00822"/>
    </source>
</evidence>
<dbReference type="PROSITE" id="PS00061">
    <property type="entry name" value="ADH_SHORT"/>
    <property type="match status" value="1"/>
</dbReference>
<evidence type="ECO:0000313" key="7">
    <source>
        <dbReference type="Proteomes" id="UP000243542"/>
    </source>
</evidence>
<dbReference type="EMBL" id="PDJK01000002">
    <property type="protein sequence ID" value="PFG49969.1"/>
    <property type="molecule type" value="Genomic_DNA"/>
</dbReference>
<evidence type="ECO:0000256" key="3">
    <source>
        <dbReference type="ARBA" id="ARBA00023027"/>
    </source>
</evidence>
<dbReference type="FunFam" id="3.40.50.720:FF:000084">
    <property type="entry name" value="Short-chain dehydrogenase reductase"/>
    <property type="match status" value="1"/>
</dbReference>
<keyword evidence="2" id="KW-0560">Oxidoreductase</keyword>
<dbReference type="PANTHER" id="PTHR24321:SF8">
    <property type="entry name" value="ESTRADIOL 17-BETA-DEHYDROGENASE 8-RELATED"/>
    <property type="match status" value="1"/>
</dbReference>
<feature type="domain" description="Ketoreductase" evidence="5">
    <location>
        <begin position="5"/>
        <end position="187"/>
    </location>
</feature>
<dbReference type="PANTHER" id="PTHR24321">
    <property type="entry name" value="DEHYDROGENASES, SHORT CHAIN"/>
    <property type="match status" value="1"/>
</dbReference>
<reference evidence="6 7" key="1">
    <citation type="submission" date="2017-10" db="EMBL/GenBank/DDBJ databases">
        <title>Sequencing the genomes of 1000 actinobacteria strains.</title>
        <authorList>
            <person name="Klenk H.-P."/>
        </authorList>
    </citation>
    <scope>NUCLEOTIDE SEQUENCE [LARGE SCALE GENOMIC DNA]</scope>
    <source>
        <strain evidence="6 7">DSM 46092</strain>
    </source>
</reference>
<evidence type="ECO:0000256" key="1">
    <source>
        <dbReference type="ARBA" id="ARBA00006484"/>
    </source>
</evidence>
<keyword evidence="3" id="KW-0520">NAD</keyword>
<dbReference type="AlphaFoldDB" id="A0A2A9FHR4"/>
<sequence>MTFDSTIVVTGAAGGIGSAVCRLLAARGARVAALDMADRDGRALAEPVAEAIRAEGGQAVAAAADLRRPADLAAATAAVADRLGPIGGVFANAGLLRPGTNEDLASEDWQKSLDVNVTGTWNTVRAALPHFRPEGGAIVLTSSIAGATGMSGYAGYVVSKHAVVGMMRSLAHELGPRSIRVNTVHPTSVNTPMVNNPDHAERRTGKRGPEGIAALREFYRNRHLLPVAWLEPEDVAHAVAWLLSAEARYITGVALPVDAGLLAK</sequence>
<gene>
    <name evidence="6" type="ORF">ATK36_5163</name>
</gene>
<dbReference type="Gene3D" id="3.40.50.720">
    <property type="entry name" value="NAD(P)-binding Rossmann-like Domain"/>
    <property type="match status" value="1"/>
</dbReference>
<comment type="similarity">
    <text evidence="1">Belongs to the short-chain dehydrogenases/reductases (SDR) family.</text>
</comment>
<dbReference type="InterPro" id="IPR020904">
    <property type="entry name" value="Sc_DH/Rdtase_CS"/>
</dbReference>
<feature type="region of interest" description="Disordered" evidence="4">
    <location>
        <begin position="187"/>
        <end position="207"/>
    </location>
</feature>
<dbReference type="InterPro" id="IPR057326">
    <property type="entry name" value="KR_dom"/>
</dbReference>
<dbReference type="SUPFAM" id="SSF51735">
    <property type="entry name" value="NAD(P)-binding Rossmann-fold domains"/>
    <property type="match status" value="1"/>
</dbReference>
<dbReference type="InterPro" id="IPR036291">
    <property type="entry name" value="NAD(P)-bd_dom_sf"/>
</dbReference>
<protein>
    <submittedName>
        <fullName evidence="6">NAD(P)-dependent dehydrogenase (Short-subunit alcohol dehydrogenase family)</fullName>
    </submittedName>
</protein>
<comment type="caution">
    <text evidence="6">The sequence shown here is derived from an EMBL/GenBank/DDBJ whole genome shotgun (WGS) entry which is preliminary data.</text>
</comment>
<dbReference type="SMART" id="SM00822">
    <property type="entry name" value="PKS_KR"/>
    <property type="match status" value="1"/>
</dbReference>
<dbReference type="GO" id="GO:0016491">
    <property type="term" value="F:oxidoreductase activity"/>
    <property type="evidence" value="ECO:0007669"/>
    <property type="project" value="UniProtKB-KW"/>
</dbReference>
<evidence type="ECO:0000313" key="6">
    <source>
        <dbReference type="EMBL" id="PFG49969.1"/>
    </source>
</evidence>
<dbReference type="CDD" id="cd05233">
    <property type="entry name" value="SDR_c"/>
    <property type="match status" value="1"/>
</dbReference>
<proteinExistence type="inferred from homology"/>
<feature type="compositionally biased region" description="Basic and acidic residues" evidence="4">
    <location>
        <begin position="198"/>
        <end position="207"/>
    </location>
</feature>
<keyword evidence="7" id="KW-1185">Reference proteome</keyword>
<dbReference type="PRINTS" id="PR00081">
    <property type="entry name" value="GDHRDH"/>
</dbReference>
<dbReference type="Pfam" id="PF13561">
    <property type="entry name" value="adh_short_C2"/>
    <property type="match status" value="1"/>
</dbReference>
<evidence type="ECO:0000256" key="4">
    <source>
        <dbReference type="SAM" id="MobiDB-lite"/>
    </source>
</evidence>
<accession>A0A2A9FHR4</accession>
<dbReference type="Proteomes" id="UP000243542">
    <property type="component" value="Unassembled WGS sequence"/>
</dbReference>
<dbReference type="RefSeq" id="WP_098513793.1">
    <property type="nucleotide sequence ID" value="NZ_JBIAKZ010000028.1"/>
</dbReference>